<keyword evidence="12" id="KW-1185">Reference proteome</keyword>
<evidence type="ECO:0000256" key="8">
    <source>
        <dbReference type="SAM" id="Phobius"/>
    </source>
</evidence>
<dbReference type="CDD" id="cd18578">
    <property type="entry name" value="ABC_6TM_Pgp_ABCB1_D2_like"/>
    <property type="match status" value="1"/>
</dbReference>
<feature type="domain" description="ABC transmembrane type-1" evidence="10">
    <location>
        <begin position="55"/>
        <end position="345"/>
    </location>
</feature>
<dbReference type="CDD" id="cd03249">
    <property type="entry name" value="ABC_MTABC3_MDL1_MDL2"/>
    <property type="match status" value="2"/>
</dbReference>
<dbReference type="PROSITE" id="PS50929">
    <property type="entry name" value="ABC_TM1F"/>
    <property type="match status" value="2"/>
</dbReference>
<dbReference type="PANTHER" id="PTHR43394">
    <property type="entry name" value="ATP-DEPENDENT PERMEASE MDL1, MITOCHONDRIAL"/>
    <property type="match status" value="1"/>
</dbReference>
<dbReference type="Proteomes" id="UP000789901">
    <property type="component" value="Unassembled WGS sequence"/>
</dbReference>
<keyword evidence="4" id="KW-0547">Nucleotide-binding</keyword>
<dbReference type="InterPro" id="IPR039421">
    <property type="entry name" value="Type_1_exporter"/>
</dbReference>
<evidence type="ECO:0000313" key="11">
    <source>
        <dbReference type="EMBL" id="CAG8675794.1"/>
    </source>
</evidence>
<dbReference type="InterPro" id="IPR011527">
    <property type="entry name" value="ABC1_TM_dom"/>
</dbReference>
<dbReference type="InterPro" id="IPR017871">
    <property type="entry name" value="ABC_transporter-like_CS"/>
</dbReference>
<evidence type="ECO:0000259" key="10">
    <source>
        <dbReference type="PROSITE" id="PS50929"/>
    </source>
</evidence>
<comment type="subcellular location">
    <subcellularLocation>
        <location evidence="1">Membrane</location>
        <topology evidence="1">Multi-pass membrane protein</topology>
    </subcellularLocation>
</comment>
<dbReference type="InterPro" id="IPR003593">
    <property type="entry name" value="AAA+_ATPase"/>
</dbReference>
<keyword evidence="3 8" id="KW-0812">Transmembrane</keyword>
<keyword evidence="6 8" id="KW-1133">Transmembrane helix</keyword>
<dbReference type="Gene3D" id="1.20.1560.10">
    <property type="entry name" value="ABC transporter type 1, transmembrane domain"/>
    <property type="match status" value="2"/>
</dbReference>
<dbReference type="SMART" id="SM00382">
    <property type="entry name" value="AAA"/>
    <property type="match status" value="2"/>
</dbReference>
<evidence type="ECO:0000256" key="2">
    <source>
        <dbReference type="ARBA" id="ARBA00007577"/>
    </source>
</evidence>
<feature type="transmembrane region" description="Helical" evidence="8">
    <location>
        <begin position="204"/>
        <end position="221"/>
    </location>
</feature>
<name>A0ABN7UWG6_GIGMA</name>
<sequence length="1266" mass="140946">MTDGTNAMLMEESSDIKLDPTEEQILKDQISFTERKESYTTLYRFATKFDWIIMFIGLVFAAVAGTAMPAFSILFGIMVDYYTNFQTHSISPNEFSREIDYFSLVYVYFSIAIFIATYISVAAWVYTGERIARQIRERYLRAILRQNIAYFDKYGSGEVTTRITTDIHLIQDGISEKVSLAFQNIVQFIASFIIAFTISWKMTLVTGFILPFLTINSCLMNKFGAIFTKKSLDFYSSAGIIAEEAISTIRTAVAFSTQKKLSELYDAYLADARKEGLKKSLSNGFALGAMFFGIYTAYALAFWFGSTLIINHELTPGQVTSAFFTLLFGTFSLSGFFVDIQALSLAAGAGPKVFGIIDRVPSIDIASDTGDKPEKVMGHIQLKMINFIYPTRPGVKILNNVSLDVDPGSTVALVGSSGSGKSTIISLILRFYDPISGGLFLDGRDIKSLNLAWLRRQISLVSQEPVLFKTTIAENVSYGLVGSIYENLPNNEKREMIENACKMANAHDFIMNLPDKYETMVGERGILLSGGQKQRIAIARAIIKDPKILLLDEATSALDTQSEGIVQSALDKASKGRTTIVIAHRLSTIRNATKIIVMNKGVIVEMGTHPELMNKKTFYSKLVEIQQIQQSLKTEEIINDLNSLITLPKDEITELFTIKNEDRQKSDVEMALDHNAYQFTAWELIMKIVSINKPELLILSIGIIASIINGCIYPFFAIIFANIIQAFSETEDALRHVATFWALMFLIFGVVNFFVNMIQNVTLGFSSEKLTERIRSMSFVSILRQDISFFENHGVGALTSHLSLDVTYINNLAGFRLGNILQVTTTIFASVIVALIVGWKLTLVCLCSVPLLIGAGSLHVKMLHGFHQKTKKAYEHSAQVACEGVDNIRTVAALTREDNLWKIYHNLLDEPMRQGFKNAFLASPTFAFANSINFLVNALAFWYGSKLFMNNEYDLQRMFTVYAAIIMGSASVGRAFAHAPDLAKAKFASATIIALLERVPIIDTWCQSGEKVRTIKGHLKFSDVHFYYPTRPSLPVLQNLNLDVKPGQYAALVGSSGCGKSTIISLTERFYQVTSGTITIDGLDIVKMNVNNLREHIALVSQEPSLYDMTIKENLLFGCRPGQNITQNDIEKACKEANIHEFIVKLPNGYDTRVGRKGTQLSGGQKQRIAIARALIRHPKILLLDEATSALDSESEKVVQKALDAAARGRTTLAIAHRLSTIQHADVIFVIKDGKVHEQGKHQELLKLKGIYYMMVQEQNLGELSS</sequence>
<dbReference type="SUPFAM" id="SSF90123">
    <property type="entry name" value="ABC transporter transmembrane region"/>
    <property type="match status" value="2"/>
</dbReference>
<feature type="transmembrane region" description="Helical" evidence="8">
    <location>
        <begin position="178"/>
        <end position="198"/>
    </location>
</feature>
<feature type="domain" description="ABC transmembrane type-1" evidence="10">
    <location>
        <begin position="701"/>
        <end position="984"/>
    </location>
</feature>
<evidence type="ECO:0000256" key="4">
    <source>
        <dbReference type="ARBA" id="ARBA00022741"/>
    </source>
</evidence>
<evidence type="ECO:0000313" key="12">
    <source>
        <dbReference type="Proteomes" id="UP000789901"/>
    </source>
</evidence>
<dbReference type="InterPro" id="IPR003439">
    <property type="entry name" value="ABC_transporter-like_ATP-bd"/>
</dbReference>
<keyword evidence="7 8" id="KW-0472">Membrane</keyword>
<feature type="transmembrane region" description="Helical" evidence="8">
    <location>
        <begin position="841"/>
        <end position="860"/>
    </location>
</feature>
<feature type="transmembrane region" description="Helical" evidence="8">
    <location>
        <begin position="919"/>
        <end position="943"/>
    </location>
</feature>
<dbReference type="Pfam" id="PF00664">
    <property type="entry name" value="ABC_membrane"/>
    <property type="match status" value="2"/>
</dbReference>
<evidence type="ECO:0000256" key="7">
    <source>
        <dbReference type="ARBA" id="ARBA00023136"/>
    </source>
</evidence>
<feature type="transmembrane region" description="Helical" evidence="8">
    <location>
        <begin position="99"/>
        <end position="126"/>
    </location>
</feature>
<evidence type="ECO:0000256" key="3">
    <source>
        <dbReference type="ARBA" id="ARBA00022692"/>
    </source>
</evidence>
<feature type="transmembrane region" description="Helical" evidence="8">
    <location>
        <begin position="817"/>
        <end position="835"/>
    </location>
</feature>
<protein>
    <submittedName>
        <fullName evidence="11">45518_t:CDS:1</fullName>
    </submittedName>
</protein>
<evidence type="ECO:0000256" key="1">
    <source>
        <dbReference type="ARBA" id="ARBA00004141"/>
    </source>
</evidence>
<reference evidence="11 12" key="1">
    <citation type="submission" date="2021-06" db="EMBL/GenBank/DDBJ databases">
        <authorList>
            <person name="Kallberg Y."/>
            <person name="Tangrot J."/>
            <person name="Rosling A."/>
        </authorList>
    </citation>
    <scope>NUCLEOTIDE SEQUENCE [LARGE SCALE GENOMIC DNA]</scope>
    <source>
        <strain evidence="11 12">120-4 pot B 10/14</strain>
    </source>
</reference>
<comment type="similarity">
    <text evidence="2">Belongs to the ABC transporter superfamily. ABCB family. Multidrug resistance exporter (TC 3.A.1.201) subfamily.</text>
</comment>
<dbReference type="EMBL" id="CAJVQB010006030">
    <property type="protein sequence ID" value="CAG8675794.1"/>
    <property type="molecule type" value="Genomic_DNA"/>
</dbReference>
<proteinExistence type="inferred from homology"/>
<dbReference type="SUPFAM" id="SSF52540">
    <property type="entry name" value="P-loop containing nucleoside triphosphate hydrolases"/>
    <property type="match status" value="2"/>
</dbReference>
<dbReference type="PROSITE" id="PS50893">
    <property type="entry name" value="ABC_TRANSPORTER_2"/>
    <property type="match status" value="2"/>
</dbReference>
<comment type="caution">
    <text evidence="11">The sequence shown here is derived from an EMBL/GenBank/DDBJ whole genome shotgun (WGS) entry which is preliminary data.</text>
</comment>
<dbReference type="Gene3D" id="3.40.50.300">
    <property type="entry name" value="P-loop containing nucleotide triphosphate hydrolases"/>
    <property type="match status" value="2"/>
</dbReference>
<feature type="transmembrane region" description="Helical" evidence="8">
    <location>
        <begin position="317"/>
        <end position="338"/>
    </location>
</feature>
<dbReference type="Pfam" id="PF00005">
    <property type="entry name" value="ABC_tran"/>
    <property type="match status" value="2"/>
</dbReference>
<keyword evidence="5" id="KW-0067">ATP-binding</keyword>
<feature type="transmembrane region" description="Helical" evidence="8">
    <location>
        <begin position="284"/>
        <end position="305"/>
    </location>
</feature>
<evidence type="ECO:0000256" key="6">
    <source>
        <dbReference type="ARBA" id="ARBA00022989"/>
    </source>
</evidence>
<dbReference type="PROSITE" id="PS00211">
    <property type="entry name" value="ABC_TRANSPORTER_1"/>
    <property type="match status" value="2"/>
</dbReference>
<evidence type="ECO:0000259" key="9">
    <source>
        <dbReference type="PROSITE" id="PS50893"/>
    </source>
</evidence>
<feature type="transmembrane region" description="Helical" evidence="8">
    <location>
        <begin position="696"/>
        <end position="724"/>
    </location>
</feature>
<organism evidence="11 12">
    <name type="scientific">Gigaspora margarita</name>
    <dbReference type="NCBI Taxonomy" id="4874"/>
    <lineage>
        <taxon>Eukaryota</taxon>
        <taxon>Fungi</taxon>
        <taxon>Fungi incertae sedis</taxon>
        <taxon>Mucoromycota</taxon>
        <taxon>Glomeromycotina</taxon>
        <taxon>Glomeromycetes</taxon>
        <taxon>Diversisporales</taxon>
        <taxon>Gigasporaceae</taxon>
        <taxon>Gigaspora</taxon>
    </lineage>
</organism>
<dbReference type="InterPro" id="IPR027417">
    <property type="entry name" value="P-loop_NTPase"/>
</dbReference>
<feature type="domain" description="ABC transporter" evidence="9">
    <location>
        <begin position="382"/>
        <end position="625"/>
    </location>
</feature>
<evidence type="ECO:0000256" key="5">
    <source>
        <dbReference type="ARBA" id="ARBA00022840"/>
    </source>
</evidence>
<feature type="transmembrane region" description="Helical" evidence="8">
    <location>
        <begin position="51"/>
        <end position="79"/>
    </location>
</feature>
<feature type="transmembrane region" description="Helical" evidence="8">
    <location>
        <begin position="955"/>
        <end position="977"/>
    </location>
</feature>
<feature type="domain" description="ABC transporter" evidence="9">
    <location>
        <begin position="1019"/>
        <end position="1258"/>
    </location>
</feature>
<accession>A0ABN7UWG6</accession>
<gene>
    <name evidence="11" type="ORF">GMARGA_LOCUS10682</name>
</gene>
<dbReference type="PANTHER" id="PTHR43394:SF27">
    <property type="entry name" value="ATP-DEPENDENT TRANSLOCASE ABCB1-LIKE"/>
    <property type="match status" value="1"/>
</dbReference>
<dbReference type="InterPro" id="IPR036640">
    <property type="entry name" value="ABC1_TM_sf"/>
</dbReference>
<feature type="transmembrane region" description="Helical" evidence="8">
    <location>
        <begin position="736"/>
        <end position="755"/>
    </location>
</feature>
<dbReference type="CDD" id="cd18577">
    <property type="entry name" value="ABC_6TM_Pgp_ABCB1_D1_like"/>
    <property type="match status" value="1"/>
</dbReference>